<organism evidence="1 2">
    <name type="scientific">Proteus phage vB_PmiM_Pm5461</name>
    <dbReference type="NCBI Taxonomy" id="1636250"/>
    <lineage>
        <taxon>Viruses</taxon>
        <taxon>Duplodnaviria</taxon>
        <taxon>Heunggongvirae</taxon>
        <taxon>Uroviricota</taxon>
        <taxon>Caudoviricetes</taxon>
        <taxon>Pantevenvirales</taxon>
        <taxon>Straboviridae</taxon>
        <taxon>Bragavirus</taxon>
        <taxon>Bragavirus pm5461</taxon>
    </lineage>
</organism>
<dbReference type="EMBL" id="KP890823">
    <property type="protein sequence ID" value="AKA62055.1"/>
    <property type="molecule type" value="Genomic_DNA"/>
</dbReference>
<evidence type="ECO:0000313" key="1">
    <source>
        <dbReference type="EMBL" id="AKA62055.1"/>
    </source>
</evidence>
<gene>
    <name evidence="1" type="ORF">Pm5461_189</name>
</gene>
<sequence length="79" mass="9017">MKYSNDELLKMFKKASKTDGNIYGDFEYSEELNVVKSTLLSSKNGIEKYKTAISSDENPEVLEFDVEIDTLNLEARISE</sequence>
<dbReference type="KEGG" id="vg:26622737"/>
<evidence type="ECO:0000313" key="2">
    <source>
        <dbReference type="Proteomes" id="UP000202749"/>
    </source>
</evidence>
<dbReference type="GeneID" id="26622737"/>
<dbReference type="Proteomes" id="UP000202749">
    <property type="component" value="Segment"/>
</dbReference>
<protein>
    <submittedName>
        <fullName evidence="1">Uncharacterized protein</fullName>
    </submittedName>
</protein>
<accession>A0A0G2SSX8</accession>
<dbReference type="RefSeq" id="YP_009195611.1">
    <property type="nucleotide sequence ID" value="NC_028762.1"/>
</dbReference>
<reference evidence="1 2" key="1">
    <citation type="submission" date="2015-03" db="EMBL/GenBank/DDBJ databases">
        <authorList>
            <person name="Melo L.D.R."/>
            <person name="Veiga P."/>
            <person name="Cerca N."/>
            <person name="Kropinski A.M."/>
            <person name="Azeredo J."/>
            <person name="Almeida C."/>
            <person name="Sillankorva S."/>
        </authorList>
    </citation>
    <scope>NUCLEOTIDE SEQUENCE [LARGE SCALE GENOMIC DNA]</scope>
</reference>
<proteinExistence type="predicted"/>
<name>A0A0G2SSX8_9CAUD</name>
<keyword evidence="2" id="KW-1185">Reference proteome</keyword>